<organism evidence="1 2">
    <name type="scientific">Fictibacillus marinisediminis</name>
    <dbReference type="NCBI Taxonomy" id="2878389"/>
    <lineage>
        <taxon>Bacteria</taxon>
        <taxon>Bacillati</taxon>
        <taxon>Bacillota</taxon>
        <taxon>Bacilli</taxon>
        <taxon>Bacillales</taxon>
        <taxon>Fictibacillaceae</taxon>
        <taxon>Fictibacillus</taxon>
    </lineage>
</organism>
<proteinExistence type="predicted"/>
<reference evidence="1" key="1">
    <citation type="submission" date="2021-09" db="EMBL/GenBank/DDBJ databases">
        <title>Genome analysis of Fictibacillus sp. KIGAM418 isolated from marine sediment.</title>
        <authorList>
            <person name="Seo M.-J."/>
            <person name="Cho E.-S."/>
            <person name="Hwang C.Y."/>
        </authorList>
    </citation>
    <scope>NUCLEOTIDE SEQUENCE</scope>
    <source>
        <strain evidence="1">KIGAM418</strain>
    </source>
</reference>
<name>A0A9X2BEJ1_9BACL</name>
<evidence type="ECO:0000313" key="2">
    <source>
        <dbReference type="Proteomes" id="UP001139011"/>
    </source>
</evidence>
<dbReference type="EMBL" id="JAIWJX010000002">
    <property type="protein sequence ID" value="MCK6256152.1"/>
    <property type="molecule type" value="Genomic_DNA"/>
</dbReference>
<dbReference type="RefSeq" id="WP_248251860.1">
    <property type="nucleotide sequence ID" value="NZ_JAIWJX010000002.1"/>
</dbReference>
<accession>A0A9X2BEJ1</accession>
<gene>
    <name evidence="1" type="ORF">LCY76_05990</name>
</gene>
<protein>
    <submittedName>
        <fullName evidence="1">Uncharacterized protein</fullName>
    </submittedName>
</protein>
<dbReference type="AlphaFoldDB" id="A0A9X2BEJ1"/>
<comment type="caution">
    <text evidence="1">The sequence shown here is derived from an EMBL/GenBank/DDBJ whole genome shotgun (WGS) entry which is preliminary data.</text>
</comment>
<keyword evidence="2" id="KW-1185">Reference proteome</keyword>
<dbReference type="Proteomes" id="UP001139011">
    <property type="component" value="Unassembled WGS sequence"/>
</dbReference>
<evidence type="ECO:0000313" key="1">
    <source>
        <dbReference type="EMBL" id="MCK6256152.1"/>
    </source>
</evidence>
<sequence>MAYDGDSTSSCAYLLPQEEVFIYVKNQLIHCEISGLLIGQPKALRHENDGVYFFVKGSFLKDCCFGNIL</sequence>